<evidence type="ECO:0000313" key="6">
    <source>
        <dbReference type="Proteomes" id="UP000639772"/>
    </source>
</evidence>
<comment type="similarity">
    <text evidence="2">Belongs to the eukaryotic RPC7 RNA polymerase subunit family.</text>
</comment>
<dbReference type="InterPro" id="IPR024661">
    <property type="entry name" value="RNA_pol_III_Rpc31"/>
</dbReference>
<evidence type="ECO:0000256" key="3">
    <source>
        <dbReference type="ARBA" id="ARBA00023242"/>
    </source>
</evidence>
<feature type="compositionally biased region" description="Basic and acidic residues" evidence="4">
    <location>
        <begin position="165"/>
        <end position="177"/>
    </location>
</feature>
<dbReference type="Proteomes" id="UP000639772">
    <property type="component" value="Chromosome 13"/>
</dbReference>
<feature type="region of interest" description="Disordered" evidence="4">
    <location>
        <begin position="165"/>
        <end position="223"/>
    </location>
</feature>
<dbReference type="AlphaFoldDB" id="A0A835UDY9"/>
<evidence type="ECO:0000256" key="1">
    <source>
        <dbReference type="ARBA" id="ARBA00004123"/>
    </source>
</evidence>
<feature type="compositionally biased region" description="Acidic residues" evidence="4">
    <location>
        <begin position="178"/>
        <end position="223"/>
    </location>
</feature>
<dbReference type="GO" id="GO:0005666">
    <property type="term" value="C:RNA polymerase III complex"/>
    <property type="evidence" value="ECO:0007669"/>
    <property type="project" value="TreeGrafter"/>
</dbReference>
<dbReference type="EMBL" id="JADCNM010000013">
    <property type="protein sequence ID" value="KAG0455861.1"/>
    <property type="molecule type" value="Genomic_DNA"/>
</dbReference>
<evidence type="ECO:0008006" key="7">
    <source>
        <dbReference type="Google" id="ProtNLM"/>
    </source>
</evidence>
<evidence type="ECO:0000313" key="5">
    <source>
        <dbReference type="EMBL" id="KAG0455861.1"/>
    </source>
</evidence>
<proteinExistence type="inferred from homology"/>
<evidence type="ECO:0000256" key="2">
    <source>
        <dbReference type="ARBA" id="ARBA00008352"/>
    </source>
</evidence>
<gene>
    <name evidence="5" type="ORF">HPP92_023649</name>
</gene>
<organism evidence="5 6">
    <name type="scientific">Vanilla planifolia</name>
    <name type="common">Vanilla</name>
    <dbReference type="NCBI Taxonomy" id="51239"/>
    <lineage>
        <taxon>Eukaryota</taxon>
        <taxon>Viridiplantae</taxon>
        <taxon>Streptophyta</taxon>
        <taxon>Embryophyta</taxon>
        <taxon>Tracheophyta</taxon>
        <taxon>Spermatophyta</taxon>
        <taxon>Magnoliopsida</taxon>
        <taxon>Liliopsida</taxon>
        <taxon>Asparagales</taxon>
        <taxon>Orchidaceae</taxon>
        <taxon>Vanilloideae</taxon>
        <taxon>Vanilleae</taxon>
        <taxon>Vanilla</taxon>
    </lineage>
</organism>
<dbReference type="OrthoDB" id="2018787at2759"/>
<accession>A0A835UDY9</accession>
<dbReference type="GO" id="GO:0006383">
    <property type="term" value="P:transcription by RNA polymerase III"/>
    <property type="evidence" value="ECO:0007669"/>
    <property type="project" value="InterPro"/>
</dbReference>
<name>A0A835UDY9_VANPL</name>
<dbReference type="PANTHER" id="PTHR15367">
    <property type="entry name" value="DNA-DIRECTED RNA POLYMERASE III"/>
    <property type="match status" value="1"/>
</dbReference>
<dbReference type="PANTHER" id="PTHR15367:SF2">
    <property type="entry name" value="DNA-DIRECTED RNA POLYMERASE III SUBUNIT"/>
    <property type="match status" value="1"/>
</dbReference>
<sequence>MEGEACGRLNSVIEMVFRGRGRGRGRGGRGGPYEYRIAKHEPFIIFPEDVNLPSTERFENLLPDEKELIHLKVGYERFIKGSCYYLKDSKREEGVEDIGVKLKEKRRYLNQHIGDYMKLNVSNFPNELIKGTKRERVENKKIRWERNQADDFGFLEKLEEMYKDGDEKANGKKKEDHADEQEEMEEEEEEESSEDDDYAENEYFDDDEDDFNMDEEPEEDCYE</sequence>
<evidence type="ECO:0000256" key="4">
    <source>
        <dbReference type="SAM" id="MobiDB-lite"/>
    </source>
</evidence>
<reference evidence="5 6" key="1">
    <citation type="journal article" date="2020" name="Nat. Food">
        <title>A phased Vanilla planifolia genome enables genetic improvement of flavour and production.</title>
        <authorList>
            <person name="Hasing T."/>
            <person name="Tang H."/>
            <person name="Brym M."/>
            <person name="Khazi F."/>
            <person name="Huang T."/>
            <person name="Chambers A.H."/>
        </authorList>
    </citation>
    <scope>NUCLEOTIDE SEQUENCE [LARGE SCALE GENOMIC DNA]</scope>
    <source>
        <tissue evidence="5">Leaf</tissue>
    </source>
</reference>
<comment type="subcellular location">
    <subcellularLocation>
        <location evidence="1">Nucleus</location>
    </subcellularLocation>
</comment>
<comment type="caution">
    <text evidence="5">The sequence shown here is derived from an EMBL/GenBank/DDBJ whole genome shotgun (WGS) entry which is preliminary data.</text>
</comment>
<protein>
    <recommendedName>
        <fullName evidence="7">DNA-directed RNA polymerase III subunit</fullName>
    </recommendedName>
</protein>
<keyword evidence="3" id="KW-0539">Nucleus</keyword>